<dbReference type="Gene3D" id="3.40.50.150">
    <property type="entry name" value="Vaccinia Virus protein VP39"/>
    <property type="match status" value="1"/>
</dbReference>
<evidence type="ECO:0000313" key="3">
    <source>
        <dbReference type="Proteomes" id="UP000676386"/>
    </source>
</evidence>
<dbReference type="CDD" id="cd02440">
    <property type="entry name" value="AdoMet_MTases"/>
    <property type="match status" value="1"/>
</dbReference>
<keyword evidence="2" id="KW-0489">Methyltransferase</keyword>
<proteinExistence type="predicted"/>
<comment type="caution">
    <text evidence="2">The sequence shown here is derived from an EMBL/GenBank/DDBJ whole genome shotgun (WGS) entry which is preliminary data.</text>
</comment>
<dbReference type="GO" id="GO:0032259">
    <property type="term" value="P:methylation"/>
    <property type="evidence" value="ECO:0007669"/>
    <property type="project" value="UniProtKB-KW"/>
</dbReference>
<evidence type="ECO:0000259" key="1">
    <source>
        <dbReference type="Pfam" id="PF08241"/>
    </source>
</evidence>
<evidence type="ECO:0000313" key="2">
    <source>
        <dbReference type="EMBL" id="MBS0026694.1"/>
    </source>
</evidence>
<feature type="domain" description="Methyltransferase type 11" evidence="1">
    <location>
        <begin position="54"/>
        <end position="145"/>
    </location>
</feature>
<name>A0ABS5IUQ9_9BACT</name>
<dbReference type="SUPFAM" id="SSF53335">
    <property type="entry name" value="S-adenosyl-L-methionine-dependent methyltransferases"/>
    <property type="match status" value="1"/>
</dbReference>
<gene>
    <name evidence="2" type="ORF">KE626_05200</name>
</gene>
<keyword evidence="2" id="KW-0808">Transferase</keyword>
<dbReference type="RefSeq" id="WP_211971804.1">
    <property type="nucleotide sequence ID" value="NZ_CBFHAM010000028.1"/>
</dbReference>
<sequence>MKTPADKNKSEATSFWESAFVEKQAMWGFEPSESTILAKDFFLQTGIKDLLIPGIGYGRNAKVFVDNGIKVTGIEISKTAIDMAITHYGTGMKIYHGSVTDMPFDDHLYDGIFSYGLIYLLDSEARKKFIRDCYDQLQPNGYLFFSVISKTSPNYGKGKEISKDRFEATKGAEIFFYDTASVQEEFGQYGLVDFFEIEEPNKMMAGKPSFRFIIVKCKKA</sequence>
<dbReference type="Pfam" id="PF08241">
    <property type="entry name" value="Methyltransf_11"/>
    <property type="match status" value="1"/>
</dbReference>
<keyword evidence="3" id="KW-1185">Reference proteome</keyword>
<dbReference type="GO" id="GO:0008168">
    <property type="term" value="F:methyltransferase activity"/>
    <property type="evidence" value="ECO:0007669"/>
    <property type="project" value="UniProtKB-KW"/>
</dbReference>
<organism evidence="2 3">
    <name type="scientific">Chitinophaga hostae</name>
    <dbReference type="NCBI Taxonomy" id="2831022"/>
    <lineage>
        <taxon>Bacteria</taxon>
        <taxon>Pseudomonadati</taxon>
        <taxon>Bacteroidota</taxon>
        <taxon>Chitinophagia</taxon>
        <taxon>Chitinophagales</taxon>
        <taxon>Chitinophagaceae</taxon>
        <taxon>Chitinophaga</taxon>
    </lineage>
</organism>
<accession>A0ABS5IUQ9</accession>
<dbReference type="EMBL" id="JAGTXB010000002">
    <property type="protein sequence ID" value="MBS0026694.1"/>
    <property type="molecule type" value="Genomic_DNA"/>
</dbReference>
<dbReference type="Proteomes" id="UP000676386">
    <property type="component" value="Unassembled WGS sequence"/>
</dbReference>
<protein>
    <submittedName>
        <fullName evidence="2">Class I SAM-dependent methyltransferase</fullName>
    </submittedName>
</protein>
<dbReference type="InterPro" id="IPR013216">
    <property type="entry name" value="Methyltransf_11"/>
</dbReference>
<dbReference type="InterPro" id="IPR029063">
    <property type="entry name" value="SAM-dependent_MTases_sf"/>
</dbReference>
<reference evidence="2 3" key="1">
    <citation type="submission" date="2021-04" db="EMBL/GenBank/DDBJ databases">
        <title>Chitinophaga sp. nov., isolated from the rhizosphere soil.</title>
        <authorList>
            <person name="He S."/>
        </authorList>
    </citation>
    <scope>NUCLEOTIDE SEQUENCE [LARGE SCALE GENOMIC DNA]</scope>
    <source>
        <strain evidence="2 3">2R12</strain>
    </source>
</reference>